<dbReference type="GO" id="GO:0017116">
    <property type="term" value="F:single-stranded DNA helicase activity"/>
    <property type="evidence" value="ECO:0007669"/>
    <property type="project" value="TreeGrafter"/>
</dbReference>
<dbReference type="InterPro" id="IPR027417">
    <property type="entry name" value="P-loop_NTPase"/>
</dbReference>
<dbReference type="GO" id="GO:0016887">
    <property type="term" value="F:ATP hydrolysis activity"/>
    <property type="evidence" value="ECO:0007669"/>
    <property type="project" value="RHEA"/>
</dbReference>
<evidence type="ECO:0000313" key="14">
    <source>
        <dbReference type="EMBL" id="PIL30963.1"/>
    </source>
</evidence>
<evidence type="ECO:0000256" key="3">
    <source>
        <dbReference type="ARBA" id="ARBA00022705"/>
    </source>
</evidence>
<dbReference type="GO" id="GO:0006271">
    <property type="term" value="P:DNA strand elongation involved in DNA replication"/>
    <property type="evidence" value="ECO:0007669"/>
    <property type="project" value="TreeGrafter"/>
</dbReference>
<sequence length="834" mass="92119">MSLLDDPIAADDLLQDRSRVFEEFLDAETPIYNYRDDVARMLRNDERRLVINLDDLRDYRRDFADGLLKQPVDYLPALEDALTKVIERVHDREKHEIEGKTYRVGFSGSFGDHHVSPRHLRASQLGKMISLEGIVTRCSLVRPKMLKSIHFCADTGLFHAREYRDATTTTSNLPPTSSVTPQHDDDGHLLEMEYGFCEFRDHQRISIQEMPERSPAGQLPRSTDVILDGDLVDKCKPGDRIQLVGVYRSMGGGASGSFKSLILANNINLLSSKIGGGIAQTPLTDYDIRQINQLSKKAGIFKLLSQSLAPSIYGHDKIKEAILLLLLGGAEKNLPNGTHIRGDINILMVGDPSTAKSQMLRFVLGTAPLAIATTGRGSSGVGLTAAVTTDKDTGERRLEAGAMVLADRGVVCIDEFDKMSDVDRVAIHEVMEQQTVTIAKAGIHTTLNARCSVIAAANPIYGQYDVHKDPHKNIALPDSLLSRFDLLFVVTDDVDENRDRQIADHVLRMHRYLPPGVEEGTPVVDSLSQQLSVDGPGVAGDEADNDEADPWEKYDPLLHVGVTSALSSTRRGKLKKPEILSIAFVKKYIQYAKSKPSPKLTQGAANHIVNVYTTLRNEDLDGTRKKRTSPLTARTLETLIRLATAHAKARLSNEVKTQDAKVAEEILRFALFKEVLRRQHRKKRKLNNGGANAVDDDEEGEGEEESDSENEEEEEAPQRMEMPKPKGKSPATAKASPAPQSQDDDVQMGDAEAGGLADGGIRPDRLKLFRTRLANLFATKLRDEDQMYLNTLVEMINEGLTNDQLFGTAEATAACEVMTDANEVMLSDGVVYKI</sequence>
<dbReference type="GO" id="GO:0005524">
    <property type="term" value="F:ATP binding"/>
    <property type="evidence" value="ECO:0007669"/>
    <property type="project" value="UniProtKB-UniRule"/>
</dbReference>
<dbReference type="Pfam" id="PF00493">
    <property type="entry name" value="MCM"/>
    <property type="match status" value="1"/>
</dbReference>
<evidence type="ECO:0000259" key="13">
    <source>
        <dbReference type="PROSITE" id="PS50051"/>
    </source>
</evidence>
<dbReference type="Gene3D" id="2.40.50.140">
    <property type="entry name" value="Nucleic acid-binding proteins"/>
    <property type="match status" value="1"/>
</dbReference>
<dbReference type="STRING" id="1077348.A0A2G8SB49"/>
<gene>
    <name evidence="14" type="ORF">GSI_07132</name>
</gene>
<dbReference type="PRINTS" id="PR01657">
    <property type="entry name" value="MCMFAMILY"/>
</dbReference>
<dbReference type="SMART" id="SM00350">
    <property type="entry name" value="MCM"/>
    <property type="match status" value="1"/>
</dbReference>
<keyword evidence="5 11" id="KW-0378">Hydrolase</keyword>
<evidence type="ECO:0000256" key="11">
    <source>
        <dbReference type="RuleBase" id="RU368061"/>
    </source>
</evidence>
<name>A0A2G8SB49_9APHY</name>
<reference evidence="14 15" key="1">
    <citation type="journal article" date="2015" name="Sci. Rep.">
        <title>Chromosome-level genome map provides insights into diverse defense mechanisms in the medicinal fungus Ganoderma sinense.</title>
        <authorList>
            <person name="Zhu Y."/>
            <person name="Xu J."/>
            <person name="Sun C."/>
            <person name="Zhou S."/>
            <person name="Xu H."/>
            <person name="Nelson D.R."/>
            <person name="Qian J."/>
            <person name="Song J."/>
            <person name="Luo H."/>
            <person name="Xiang L."/>
            <person name="Li Y."/>
            <person name="Xu Z."/>
            <person name="Ji A."/>
            <person name="Wang L."/>
            <person name="Lu S."/>
            <person name="Hayward A."/>
            <person name="Sun W."/>
            <person name="Li X."/>
            <person name="Schwartz D.C."/>
            <person name="Wang Y."/>
            <person name="Chen S."/>
        </authorList>
    </citation>
    <scope>NUCLEOTIDE SEQUENCE [LARGE SCALE GENOMIC DNA]</scope>
    <source>
        <strain evidence="14 15">ZZ0214-1</strain>
    </source>
</reference>
<dbReference type="InterPro" id="IPR031327">
    <property type="entry name" value="MCM"/>
</dbReference>
<keyword evidence="8 10" id="KW-0238">DNA-binding</keyword>
<dbReference type="SUPFAM" id="SSF52540">
    <property type="entry name" value="P-loop containing nucleoside triphosphate hydrolases"/>
    <property type="match status" value="1"/>
</dbReference>
<dbReference type="SMART" id="SM00382">
    <property type="entry name" value="AAA"/>
    <property type="match status" value="1"/>
</dbReference>
<dbReference type="InterPro" id="IPR027925">
    <property type="entry name" value="MCM_N"/>
</dbReference>
<evidence type="ECO:0000256" key="5">
    <source>
        <dbReference type="ARBA" id="ARBA00022801"/>
    </source>
</evidence>
<dbReference type="GO" id="GO:0005656">
    <property type="term" value="C:nuclear pre-replicative complex"/>
    <property type="evidence" value="ECO:0007669"/>
    <property type="project" value="UniProtKB-ARBA"/>
</dbReference>
<organism evidence="14 15">
    <name type="scientific">Ganoderma sinense ZZ0214-1</name>
    <dbReference type="NCBI Taxonomy" id="1077348"/>
    <lineage>
        <taxon>Eukaryota</taxon>
        <taxon>Fungi</taxon>
        <taxon>Dikarya</taxon>
        <taxon>Basidiomycota</taxon>
        <taxon>Agaricomycotina</taxon>
        <taxon>Agaricomycetes</taxon>
        <taxon>Polyporales</taxon>
        <taxon>Polyporaceae</taxon>
        <taxon>Ganoderma</taxon>
    </lineage>
</organism>
<dbReference type="InterPro" id="IPR056575">
    <property type="entry name" value="WH_MCM3_C"/>
</dbReference>
<proteinExistence type="inferred from homology"/>
<evidence type="ECO:0000256" key="6">
    <source>
        <dbReference type="ARBA" id="ARBA00022806"/>
    </source>
</evidence>
<feature type="region of interest" description="Disordered" evidence="12">
    <location>
        <begin position="680"/>
        <end position="758"/>
    </location>
</feature>
<dbReference type="OrthoDB" id="1882346at2759"/>
<evidence type="ECO:0000256" key="4">
    <source>
        <dbReference type="ARBA" id="ARBA00022741"/>
    </source>
</evidence>
<evidence type="ECO:0000313" key="15">
    <source>
        <dbReference type="Proteomes" id="UP000230002"/>
    </source>
</evidence>
<dbReference type="InterPro" id="IPR018525">
    <property type="entry name" value="MCM_CS"/>
</dbReference>
<keyword evidence="15" id="KW-1185">Reference proteome</keyword>
<dbReference type="PROSITE" id="PS50051">
    <property type="entry name" value="MCM_2"/>
    <property type="match status" value="1"/>
</dbReference>
<comment type="catalytic activity">
    <reaction evidence="11">
        <text>ATP + H2O = ADP + phosphate + H(+)</text>
        <dbReference type="Rhea" id="RHEA:13065"/>
        <dbReference type="ChEBI" id="CHEBI:15377"/>
        <dbReference type="ChEBI" id="CHEBI:15378"/>
        <dbReference type="ChEBI" id="CHEBI:30616"/>
        <dbReference type="ChEBI" id="CHEBI:43474"/>
        <dbReference type="ChEBI" id="CHEBI:456216"/>
        <dbReference type="EC" id="3.6.4.12"/>
    </reaction>
</comment>
<keyword evidence="9 11" id="KW-0539">Nucleus</keyword>
<dbReference type="GO" id="GO:0006279">
    <property type="term" value="P:premeiotic DNA replication"/>
    <property type="evidence" value="ECO:0007669"/>
    <property type="project" value="UniProtKB-ARBA"/>
</dbReference>
<dbReference type="InterPro" id="IPR008046">
    <property type="entry name" value="Mcm3"/>
</dbReference>
<evidence type="ECO:0000256" key="1">
    <source>
        <dbReference type="ARBA" id="ARBA00004123"/>
    </source>
</evidence>
<dbReference type="Gene3D" id="3.40.50.300">
    <property type="entry name" value="P-loop containing nucleotide triphosphate hydrolases"/>
    <property type="match status" value="1"/>
</dbReference>
<dbReference type="PRINTS" id="PR01659">
    <property type="entry name" value="MCMPROTEIN3"/>
</dbReference>
<feature type="domain" description="MCM C-terminal AAA(+) ATPase" evidence="13">
    <location>
        <begin position="300"/>
        <end position="506"/>
    </location>
</feature>
<dbReference type="Pfam" id="PF23191">
    <property type="entry name" value="WHD_MCM3_C"/>
    <property type="match status" value="1"/>
</dbReference>
<dbReference type="GO" id="GO:0043596">
    <property type="term" value="C:nuclear replication fork"/>
    <property type="evidence" value="ECO:0007669"/>
    <property type="project" value="UniProtKB-ARBA"/>
</dbReference>
<protein>
    <recommendedName>
        <fullName evidence="11">DNA replication licensing factor MCM3</fullName>
        <ecNumber evidence="11">3.6.4.12</ecNumber>
    </recommendedName>
</protein>
<feature type="compositionally biased region" description="Acidic residues" evidence="12">
    <location>
        <begin position="694"/>
        <end position="715"/>
    </location>
</feature>
<comment type="similarity">
    <text evidence="2 10">Belongs to the MCM family.</text>
</comment>
<evidence type="ECO:0000256" key="10">
    <source>
        <dbReference type="RuleBase" id="RU004070"/>
    </source>
</evidence>
<evidence type="ECO:0000256" key="9">
    <source>
        <dbReference type="ARBA" id="ARBA00023242"/>
    </source>
</evidence>
<dbReference type="AlphaFoldDB" id="A0A2G8SB49"/>
<keyword evidence="3 11" id="KW-0235">DNA replication</keyword>
<evidence type="ECO:0000256" key="7">
    <source>
        <dbReference type="ARBA" id="ARBA00022840"/>
    </source>
</evidence>
<dbReference type="GO" id="GO:0000727">
    <property type="term" value="P:double-strand break repair via break-induced replication"/>
    <property type="evidence" value="ECO:0007669"/>
    <property type="project" value="TreeGrafter"/>
</dbReference>
<dbReference type="EC" id="3.6.4.12" evidence="11"/>
<dbReference type="InterPro" id="IPR041562">
    <property type="entry name" value="MCM_lid"/>
</dbReference>
<dbReference type="InterPro" id="IPR033762">
    <property type="entry name" value="MCM_OB"/>
</dbReference>
<keyword evidence="4 10" id="KW-0547">Nucleotide-binding</keyword>
<dbReference type="SUPFAM" id="SSF50249">
    <property type="entry name" value="Nucleic acid-binding proteins"/>
    <property type="match status" value="1"/>
</dbReference>
<evidence type="ECO:0000256" key="12">
    <source>
        <dbReference type="SAM" id="MobiDB-lite"/>
    </source>
</evidence>
<dbReference type="Pfam" id="PF17207">
    <property type="entry name" value="MCM_OB"/>
    <property type="match status" value="1"/>
</dbReference>
<evidence type="ECO:0000256" key="2">
    <source>
        <dbReference type="ARBA" id="ARBA00008010"/>
    </source>
</evidence>
<dbReference type="PANTHER" id="PTHR11630">
    <property type="entry name" value="DNA REPLICATION LICENSING FACTOR MCM FAMILY MEMBER"/>
    <property type="match status" value="1"/>
</dbReference>
<dbReference type="InterPro" id="IPR001208">
    <property type="entry name" value="MCM_dom"/>
</dbReference>
<feature type="compositionally biased region" description="Low complexity" evidence="12">
    <location>
        <begin position="728"/>
        <end position="739"/>
    </location>
</feature>
<dbReference type="PROSITE" id="PS00847">
    <property type="entry name" value="MCM_1"/>
    <property type="match status" value="1"/>
</dbReference>
<dbReference type="Gene3D" id="2.20.28.10">
    <property type="match status" value="1"/>
</dbReference>
<accession>A0A2G8SB49</accession>
<dbReference type="Pfam" id="PF17855">
    <property type="entry name" value="MCM_lid"/>
    <property type="match status" value="1"/>
</dbReference>
<dbReference type="InterPro" id="IPR003593">
    <property type="entry name" value="AAA+_ATPase"/>
</dbReference>
<dbReference type="PANTHER" id="PTHR11630:SF46">
    <property type="entry name" value="DNA REPLICATION LICENSING FACTOR MCM3-RELATED"/>
    <property type="match status" value="1"/>
</dbReference>
<comment type="function">
    <text evidence="11">Acts as component of the MCM2-7 complex (MCM complex) which is the replicative helicase essential for 'once per cell cycle' DNA replication initiation and elongation in eukaryotic cells. The active ATPase sites in the MCM2-7 ring are formed through the interaction surfaces of two neighboring subunits such that a critical structure of a conserved arginine finger motif is provided in trans relative to the ATP-binding site of the Walker A box of the adjacent subunit. The six ATPase active sites, however, are likely to contribute differentially to the complex helicase activity.</text>
</comment>
<comment type="caution">
    <text evidence="14">The sequence shown here is derived from an EMBL/GenBank/DDBJ whole genome shotgun (WGS) entry which is preliminary data.</text>
</comment>
<dbReference type="GO" id="GO:0042555">
    <property type="term" value="C:MCM complex"/>
    <property type="evidence" value="ECO:0007669"/>
    <property type="project" value="UniProtKB-UniRule"/>
</dbReference>
<comment type="subcellular location">
    <subcellularLocation>
        <location evidence="1 11">Nucleus</location>
    </subcellularLocation>
</comment>
<dbReference type="EMBL" id="AYKW01000013">
    <property type="protein sequence ID" value="PIL30963.1"/>
    <property type="molecule type" value="Genomic_DNA"/>
</dbReference>
<evidence type="ECO:0000256" key="8">
    <source>
        <dbReference type="ARBA" id="ARBA00023125"/>
    </source>
</evidence>
<dbReference type="InterPro" id="IPR012340">
    <property type="entry name" value="NA-bd_OB-fold"/>
</dbReference>
<keyword evidence="7 10" id="KW-0067">ATP-binding</keyword>
<dbReference type="GO" id="GO:1902975">
    <property type="term" value="P:mitotic DNA replication initiation"/>
    <property type="evidence" value="ECO:0007669"/>
    <property type="project" value="TreeGrafter"/>
</dbReference>
<dbReference type="GO" id="GO:0031261">
    <property type="term" value="C:DNA replication preinitiation complex"/>
    <property type="evidence" value="ECO:0007669"/>
    <property type="project" value="UniProtKB-ARBA"/>
</dbReference>
<dbReference type="Gene3D" id="3.30.1640.10">
    <property type="entry name" value="mini-chromosome maintenance (MCM) complex, chain A, domain 1"/>
    <property type="match status" value="1"/>
</dbReference>
<dbReference type="Proteomes" id="UP000230002">
    <property type="component" value="Unassembled WGS sequence"/>
</dbReference>
<keyword evidence="6 11" id="KW-0347">Helicase</keyword>
<comment type="subunit">
    <text evidence="11">Component of the MCM2-7 complex.</text>
</comment>
<dbReference type="Pfam" id="PF14551">
    <property type="entry name" value="MCM_N"/>
    <property type="match status" value="1"/>
</dbReference>
<dbReference type="GO" id="GO:0003697">
    <property type="term" value="F:single-stranded DNA binding"/>
    <property type="evidence" value="ECO:0007669"/>
    <property type="project" value="TreeGrafter"/>
</dbReference>